<dbReference type="RefSeq" id="WP_358354205.1">
    <property type="nucleotide sequence ID" value="NZ_JBEZFP010000035.1"/>
</dbReference>
<keyword evidence="4 6" id="KW-0067">ATP-binding</keyword>
<proteinExistence type="inferred from homology"/>
<accession>A0ABV3DIK0</accession>
<dbReference type="Pfam" id="PF00005">
    <property type="entry name" value="ABC_tran"/>
    <property type="match status" value="1"/>
</dbReference>
<name>A0ABV3DIK0_9ACTN</name>
<dbReference type="PROSITE" id="PS00211">
    <property type="entry name" value="ABC_TRANSPORTER_1"/>
    <property type="match status" value="1"/>
</dbReference>
<dbReference type="InterPro" id="IPR017871">
    <property type="entry name" value="ABC_transporter-like_CS"/>
</dbReference>
<dbReference type="InterPro" id="IPR027417">
    <property type="entry name" value="P-loop_NTPase"/>
</dbReference>
<dbReference type="SMART" id="SM00382">
    <property type="entry name" value="AAA"/>
    <property type="match status" value="1"/>
</dbReference>
<dbReference type="SUPFAM" id="SSF52540">
    <property type="entry name" value="P-loop containing nucleoside triphosphate hydrolases"/>
    <property type="match status" value="1"/>
</dbReference>
<dbReference type="InterPro" id="IPR003439">
    <property type="entry name" value="ABC_transporter-like_ATP-bd"/>
</dbReference>
<feature type="domain" description="ABC transporter" evidence="5">
    <location>
        <begin position="1"/>
        <end position="213"/>
    </location>
</feature>
<keyword evidence="7" id="KW-1185">Reference proteome</keyword>
<organism evidence="6 7">
    <name type="scientific">Streptodolium elevatio</name>
    <dbReference type="NCBI Taxonomy" id="3157996"/>
    <lineage>
        <taxon>Bacteria</taxon>
        <taxon>Bacillati</taxon>
        <taxon>Actinomycetota</taxon>
        <taxon>Actinomycetes</taxon>
        <taxon>Kitasatosporales</taxon>
        <taxon>Streptomycetaceae</taxon>
        <taxon>Streptodolium</taxon>
    </lineage>
</organism>
<dbReference type="InterPro" id="IPR025302">
    <property type="entry name" value="DrrA1/2-like_C"/>
</dbReference>
<dbReference type="PROSITE" id="PS50893">
    <property type="entry name" value="ABC_TRANSPORTER_2"/>
    <property type="match status" value="1"/>
</dbReference>
<evidence type="ECO:0000256" key="3">
    <source>
        <dbReference type="ARBA" id="ARBA00022741"/>
    </source>
</evidence>
<evidence type="ECO:0000256" key="2">
    <source>
        <dbReference type="ARBA" id="ARBA00022448"/>
    </source>
</evidence>
<gene>
    <name evidence="6" type="ORF">AB0C36_16090</name>
</gene>
<evidence type="ECO:0000313" key="6">
    <source>
        <dbReference type="EMBL" id="MEU8135024.1"/>
    </source>
</evidence>
<protein>
    <submittedName>
        <fullName evidence="6">ATP-binding cassette domain-containing protein</fullName>
    </submittedName>
</protein>
<dbReference type="Gene3D" id="3.40.50.300">
    <property type="entry name" value="P-loop containing nucleotide triphosphate hydrolases"/>
    <property type="match status" value="1"/>
</dbReference>
<dbReference type="PANTHER" id="PTHR43335">
    <property type="entry name" value="ABC TRANSPORTER, ATP-BINDING PROTEIN"/>
    <property type="match status" value="1"/>
</dbReference>
<evidence type="ECO:0000256" key="4">
    <source>
        <dbReference type="ARBA" id="ARBA00022840"/>
    </source>
</evidence>
<keyword evidence="2" id="KW-0813">Transport</keyword>
<evidence type="ECO:0000259" key="5">
    <source>
        <dbReference type="PROSITE" id="PS50893"/>
    </source>
</evidence>
<reference evidence="6 7" key="1">
    <citation type="submission" date="2024-06" db="EMBL/GenBank/DDBJ databases">
        <title>The Natural Products Discovery Center: Release of the First 8490 Sequenced Strains for Exploring Actinobacteria Biosynthetic Diversity.</title>
        <authorList>
            <person name="Kalkreuter E."/>
            <person name="Kautsar S.A."/>
            <person name="Yang D."/>
            <person name="Bader C.D."/>
            <person name="Teijaro C.N."/>
            <person name="Fluegel L."/>
            <person name="Davis C.M."/>
            <person name="Simpson J.R."/>
            <person name="Lauterbach L."/>
            <person name="Steele A.D."/>
            <person name="Gui C."/>
            <person name="Meng S."/>
            <person name="Li G."/>
            <person name="Viehrig K."/>
            <person name="Ye F."/>
            <person name="Su P."/>
            <person name="Kiefer A.F."/>
            <person name="Nichols A."/>
            <person name="Cepeda A.J."/>
            <person name="Yan W."/>
            <person name="Fan B."/>
            <person name="Jiang Y."/>
            <person name="Adhikari A."/>
            <person name="Zheng C.-J."/>
            <person name="Schuster L."/>
            <person name="Cowan T.M."/>
            <person name="Smanski M.J."/>
            <person name="Chevrette M.G."/>
            <person name="De Carvalho L.P.S."/>
            <person name="Shen B."/>
        </authorList>
    </citation>
    <scope>NUCLEOTIDE SEQUENCE [LARGE SCALE GENOMIC DNA]</scope>
    <source>
        <strain evidence="6 7">NPDC048946</strain>
    </source>
</reference>
<dbReference type="PANTHER" id="PTHR43335:SF4">
    <property type="entry name" value="ABC TRANSPORTER, ATP-BINDING PROTEIN"/>
    <property type="match status" value="1"/>
</dbReference>
<dbReference type="Proteomes" id="UP001551482">
    <property type="component" value="Unassembled WGS sequence"/>
</dbReference>
<comment type="similarity">
    <text evidence="1">Belongs to the ABC transporter superfamily.</text>
</comment>
<dbReference type="GO" id="GO:0005524">
    <property type="term" value="F:ATP binding"/>
    <property type="evidence" value="ECO:0007669"/>
    <property type="project" value="UniProtKB-KW"/>
</dbReference>
<dbReference type="InterPro" id="IPR003593">
    <property type="entry name" value="AAA+_ATPase"/>
</dbReference>
<keyword evidence="3" id="KW-0547">Nucleotide-binding</keyword>
<evidence type="ECO:0000256" key="1">
    <source>
        <dbReference type="ARBA" id="ARBA00005417"/>
    </source>
</evidence>
<sequence length="301" mass="32258">MRDLSFSVSAGQMFGFVGTNGAGKTTTMRIAMGVLATDTGEVRWQGAPVNAAIRRRWGYMPEERGLYAKMRILDQLVYFAELHGMSRTDARESALSWLRTLGVSGTPSDRLETLSLGNQQRVQLAAALVHEPELLILDEPFSGLDPVGVDVMAAALRSRVDQGASVVFSSHQLDLVERLCDAVGIIKDGRMHAVGTVQELRGDSRAVRYRVAVDGVGAHAPKGWAEAVPGVTVLTEDADGTLVELAQGTDEQGLLDAARAAGRVRAFAPVNPSLTELFREVVNGDAQPPSEAPTSHEEARA</sequence>
<dbReference type="EMBL" id="JBEZFP010000035">
    <property type="protein sequence ID" value="MEU8135024.1"/>
    <property type="molecule type" value="Genomic_DNA"/>
</dbReference>
<dbReference type="Pfam" id="PF13732">
    <property type="entry name" value="DrrA1-3_C"/>
    <property type="match status" value="1"/>
</dbReference>
<comment type="caution">
    <text evidence="6">The sequence shown here is derived from an EMBL/GenBank/DDBJ whole genome shotgun (WGS) entry which is preliminary data.</text>
</comment>
<evidence type="ECO:0000313" key="7">
    <source>
        <dbReference type="Proteomes" id="UP001551482"/>
    </source>
</evidence>